<dbReference type="Proteomes" id="UP000054729">
    <property type="component" value="Unassembled WGS sequence"/>
</dbReference>
<dbReference type="EMBL" id="LNZB01000038">
    <property type="protein sequence ID" value="KTD78766.1"/>
    <property type="molecule type" value="Genomic_DNA"/>
</dbReference>
<gene>
    <name evidence="1" type="ORF">Lwal_1536</name>
</gene>
<sequence>MNPSRKDLIYEAQTKSISIALIYSPNELNQYIVEIISKDSDLYILENDNIRHFLSVNDAISNAKKYGAQQFFLCVYNTYDECGSMGSAQQFDYIPIHFP</sequence>
<name>A0A0W1ABM1_9GAMM</name>
<dbReference type="PATRIC" id="fig|66969.6.peg.1675"/>
<dbReference type="RefSeq" id="WP_058480239.1">
    <property type="nucleotide sequence ID" value="NZ_CAAAIQ010000015.1"/>
</dbReference>
<reference evidence="1 2" key="1">
    <citation type="submission" date="2015-11" db="EMBL/GenBank/DDBJ databases">
        <title>Genomic analysis of 38 Legionella species identifies large and diverse effector repertoires.</title>
        <authorList>
            <person name="Burstein D."/>
            <person name="Amaro F."/>
            <person name="Zusman T."/>
            <person name="Lifshitz Z."/>
            <person name="Cohen O."/>
            <person name="Gilbert J.A."/>
            <person name="Pupko T."/>
            <person name="Shuman H.A."/>
            <person name="Segal G."/>
        </authorList>
    </citation>
    <scope>NUCLEOTIDE SEQUENCE [LARGE SCALE GENOMIC DNA]</scope>
    <source>
        <strain evidence="1 2">ATCC 51914</strain>
    </source>
</reference>
<evidence type="ECO:0000313" key="2">
    <source>
        <dbReference type="Proteomes" id="UP000054729"/>
    </source>
</evidence>
<proteinExistence type="predicted"/>
<keyword evidence="2" id="KW-1185">Reference proteome</keyword>
<evidence type="ECO:0000313" key="1">
    <source>
        <dbReference type="EMBL" id="KTD78766.1"/>
    </source>
</evidence>
<accession>A0A0W1ABM1</accession>
<dbReference type="OrthoDB" id="5917296at2"/>
<protein>
    <submittedName>
        <fullName evidence="1">Uncharacterized protein</fullName>
    </submittedName>
</protein>
<dbReference type="AlphaFoldDB" id="A0A0W1ABM1"/>
<organism evidence="1 2">
    <name type="scientific">Legionella waltersii</name>
    <dbReference type="NCBI Taxonomy" id="66969"/>
    <lineage>
        <taxon>Bacteria</taxon>
        <taxon>Pseudomonadati</taxon>
        <taxon>Pseudomonadota</taxon>
        <taxon>Gammaproteobacteria</taxon>
        <taxon>Legionellales</taxon>
        <taxon>Legionellaceae</taxon>
        <taxon>Legionella</taxon>
    </lineage>
</organism>
<comment type="caution">
    <text evidence="1">The sequence shown here is derived from an EMBL/GenBank/DDBJ whole genome shotgun (WGS) entry which is preliminary data.</text>
</comment>